<dbReference type="InterPro" id="IPR002491">
    <property type="entry name" value="ABC_transptr_periplasmic_BD"/>
</dbReference>
<accession>A0A1C7FAG1</accession>
<dbReference type="RefSeq" id="WP_065545512.1">
    <property type="nucleotide sequence ID" value="NZ_CP016414.1"/>
</dbReference>
<dbReference type="EMBL" id="CP016414">
    <property type="protein sequence ID" value="ANU36946.1"/>
    <property type="molecule type" value="Genomic_DNA"/>
</dbReference>
<reference evidence="3 4" key="1">
    <citation type="submission" date="2016-07" db="EMBL/GenBank/DDBJ databases">
        <title>Genome sequencing of Vibrio scophthalmi strain VS-05, an isolated from Paralichthys olivaceus.</title>
        <authorList>
            <person name="Han H.-J."/>
        </authorList>
    </citation>
    <scope>NUCLEOTIDE SEQUENCE [LARGE SCALE GENOMIC DNA]</scope>
    <source>
        <strain evidence="3 4">VS-05</strain>
    </source>
</reference>
<name>A0A1C7FAG1_9VIBR</name>
<dbReference type="STRING" id="45658.VSVS12_01176"/>
<dbReference type="PROSITE" id="PS50983">
    <property type="entry name" value="FE_B12_PBP"/>
    <property type="match status" value="1"/>
</dbReference>
<evidence type="ECO:0000313" key="4">
    <source>
        <dbReference type="Proteomes" id="UP000092528"/>
    </source>
</evidence>
<dbReference type="Proteomes" id="UP000092528">
    <property type="component" value="Chromosome 1"/>
</dbReference>
<keyword evidence="1" id="KW-0732">Signal</keyword>
<dbReference type="InterPro" id="IPR050902">
    <property type="entry name" value="ABC_Transporter_SBP"/>
</dbReference>
<gene>
    <name evidence="3" type="ORF">VSVS05_01821</name>
</gene>
<protein>
    <submittedName>
        <fullName evidence="3">Hemin-binding periplasmic protein HmuT</fullName>
    </submittedName>
</protein>
<feature type="chain" id="PRO_5008885533" evidence="1">
    <location>
        <begin position="20"/>
        <end position="290"/>
    </location>
</feature>
<evidence type="ECO:0000259" key="2">
    <source>
        <dbReference type="PROSITE" id="PS50983"/>
    </source>
</evidence>
<evidence type="ECO:0000313" key="3">
    <source>
        <dbReference type="EMBL" id="ANU36946.1"/>
    </source>
</evidence>
<dbReference type="PANTHER" id="PTHR30535">
    <property type="entry name" value="VITAMIN B12-BINDING PROTEIN"/>
    <property type="match status" value="1"/>
</dbReference>
<dbReference type="Gene3D" id="3.40.50.1980">
    <property type="entry name" value="Nitrogenase molybdenum iron protein domain"/>
    <property type="match status" value="2"/>
</dbReference>
<dbReference type="PATRIC" id="fig|45658.7.peg.1811"/>
<organism evidence="3 4">
    <name type="scientific">Vibrio scophthalmi</name>
    <dbReference type="NCBI Taxonomy" id="45658"/>
    <lineage>
        <taxon>Bacteria</taxon>
        <taxon>Pseudomonadati</taxon>
        <taxon>Pseudomonadota</taxon>
        <taxon>Gammaproteobacteria</taxon>
        <taxon>Vibrionales</taxon>
        <taxon>Vibrionaceae</taxon>
        <taxon>Vibrio</taxon>
    </lineage>
</organism>
<dbReference type="PANTHER" id="PTHR30535:SF4">
    <property type="entry name" value="HEMIN-BINDING PERIPLASMIC PROTEIN HMUT"/>
    <property type="match status" value="1"/>
</dbReference>
<sequence length="290" mass="30914">MKKLAFAFGLLVASSSLMAQQHTESQSAQTNRIISAGSSITELIVALGAKEQLVALDVTSKKYNQDEKLPLVGYHRQLSAEGLMALSPTHLIGSHEMGPDSTLTLLKNGGIDVETVPSGDTEQDLFNRIDKIAAITGTQDNAVDLKASIQSKLDTMQQRDVADAPKVLFAMLSKGRPATIAGDKTTIDVIVKLAGGQNPAKSMMSSYKPVSQEAMVEMQPDYLLVTKRAWQALGGKEGILKEFPLLAATPAGSQDRIIAVNGSAIIGGLGIESLVLADDLFNQFHPKESQ</sequence>
<dbReference type="Pfam" id="PF01497">
    <property type="entry name" value="Peripla_BP_2"/>
    <property type="match status" value="1"/>
</dbReference>
<dbReference type="SUPFAM" id="SSF53807">
    <property type="entry name" value="Helical backbone' metal receptor"/>
    <property type="match status" value="1"/>
</dbReference>
<feature type="domain" description="Fe/B12 periplasmic-binding" evidence="2">
    <location>
        <begin position="32"/>
        <end position="288"/>
    </location>
</feature>
<proteinExistence type="predicted"/>
<dbReference type="GeneID" id="96873204"/>
<dbReference type="AlphaFoldDB" id="A0A1C7FAG1"/>
<evidence type="ECO:0000256" key="1">
    <source>
        <dbReference type="SAM" id="SignalP"/>
    </source>
</evidence>
<keyword evidence="4" id="KW-1185">Reference proteome</keyword>
<feature type="signal peptide" evidence="1">
    <location>
        <begin position="1"/>
        <end position="19"/>
    </location>
</feature>